<evidence type="ECO:0000313" key="4">
    <source>
        <dbReference type="EMBL" id="CAL1150878.1"/>
    </source>
</evidence>
<evidence type="ECO:0000313" key="3">
    <source>
        <dbReference type="EMBL" id="CAI3997503.1"/>
    </source>
</evidence>
<feature type="compositionally biased region" description="Basic and acidic residues" evidence="1">
    <location>
        <begin position="99"/>
        <end position="118"/>
    </location>
</feature>
<dbReference type="EMBL" id="CAMXCT010002340">
    <property type="protein sequence ID" value="CAI3997503.1"/>
    <property type="molecule type" value="Genomic_DNA"/>
</dbReference>
<keyword evidence="5" id="KW-1185">Reference proteome</keyword>
<gene>
    <name evidence="3" type="ORF">C1SCF055_LOCUS23879</name>
</gene>
<protein>
    <submittedName>
        <fullName evidence="3">Uncharacterized protein</fullName>
    </submittedName>
</protein>
<organism evidence="3">
    <name type="scientific">Cladocopium goreaui</name>
    <dbReference type="NCBI Taxonomy" id="2562237"/>
    <lineage>
        <taxon>Eukaryota</taxon>
        <taxon>Sar</taxon>
        <taxon>Alveolata</taxon>
        <taxon>Dinophyceae</taxon>
        <taxon>Suessiales</taxon>
        <taxon>Symbiodiniaceae</taxon>
        <taxon>Cladocopium</taxon>
    </lineage>
</organism>
<feature type="compositionally biased region" description="Polar residues" evidence="1">
    <location>
        <begin position="66"/>
        <end position="78"/>
    </location>
</feature>
<keyword evidence="2" id="KW-0732">Signal</keyword>
<accession>A0A9P1G2F4</accession>
<sequence length="251" mass="27850">MAHILSDACVVLVLLVKKPALPVDAKRKSQVEAGEAPGENLENTWRKLQAVPQKAIAVPTQNAVVWSQQKVSRPQSAPSRREEQSELAKIPSTSKRRPTTSDRFRGAKCPVERMERPGLQRSGTRNSLLSEETYHGTIDLTGPGSSTAASRGSVEFQPEGEQFAIEHPQQSRHQRPRSRPSSAPNLRQSPTPTQQLGVTEVKEWMTSGRSPWHPRKDARSVVNYKSSAHSGATKRYVVRTDNPMEALRKPI</sequence>
<feature type="region of interest" description="Disordered" evidence="1">
    <location>
        <begin position="165"/>
        <end position="251"/>
    </location>
</feature>
<evidence type="ECO:0000313" key="5">
    <source>
        <dbReference type="Proteomes" id="UP001152797"/>
    </source>
</evidence>
<feature type="region of interest" description="Disordered" evidence="1">
    <location>
        <begin position="136"/>
        <end position="155"/>
    </location>
</feature>
<reference evidence="3" key="1">
    <citation type="submission" date="2022-10" db="EMBL/GenBank/DDBJ databases">
        <authorList>
            <person name="Chen Y."/>
            <person name="Dougan E. K."/>
            <person name="Chan C."/>
            <person name="Rhodes N."/>
            <person name="Thang M."/>
        </authorList>
    </citation>
    <scope>NUCLEOTIDE SEQUENCE</scope>
</reference>
<feature type="compositionally biased region" description="Polar residues" evidence="1">
    <location>
        <begin position="183"/>
        <end position="197"/>
    </location>
</feature>
<feature type="signal peptide" evidence="2">
    <location>
        <begin position="1"/>
        <end position="25"/>
    </location>
</feature>
<feature type="chain" id="PRO_5043272434" evidence="2">
    <location>
        <begin position="26"/>
        <end position="251"/>
    </location>
</feature>
<feature type="region of interest" description="Disordered" evidence="1">
    <location>
        <begin position="66"/>
        <end position="127"/>
    </location>
</feature>
<evidence type="ECO:0000256" key="2">
    <source>
        <dbReference type="SAM" id="SignalP"/>
    </source>
</evidence>
<evidence type="ECO:0000256" key="1">
    <source>
        <dbReference type="SAM" id="MobiDB-lite"/>
    </source>
</evidence>
<proteinExistence type="predicted"/>
<comment type="caution">
    <text evidence="3">The sequence shown here is derived from an EMBL/GenBank/DDBJ whole genome shotgun (WGS) entry which is preliminary data.</text>
</comment>
<dbReference type="Proteomes" id="UP001152797">
    <property type="component" value="Unassembled WGS sequence"/>
</dbReference>
<dbReference type="EMBL" id="CAMXCT030002340">
    <property type="protein sequence ID" value="CAL4784815.1"/>
    <property type="molecule type" value="Genomic_DNA"/>
</dbReference>
<name>A0A9P1G2F4_9DINO</name>
<dbReference type="EMBL" id="CAMXCT020002340">
    <property type="protein sequence ID" value="CAL1150878.1"/>
    <property type="molecule type" value="Genomic_DNA"/>
</dbReference>
<dbReference type="AlphaFoldDB" id="A0A9P1G2F4"/>
<reference evidence="4" key="2">
    <citation type="submission" date="2024-04" db="EMBL/GenBank/DDBJ databases">
        <authorList>
            <person name="Chen Y."/>
            <person name="Shah S."/>
            <person name="Dougan E. K."/>
            <person name="Thang M."/>
            <person name="Chan C."/>
        </authorList>
    </citation>
    <scope>NUCLEOTIDE SEQUENCE [LARGE SCALE GENOMIC DNA]</scope>
</reference>